<feature type="region of interest" description="Disordered" evidence="1">
    <location>
        <begin position="81"/>
        <end position="145"/>
    </location>
</feature>
<accession>A0A509EH48</accession>
<evidence type="ECO:0000313" key="3">
    <source>
        <dbReference type="Proteomes" id="UP000410984"/>
    </source>
</evidence>
<feature type="compositionally biased region" description="Basic residues" evidence="1">
    <location>
        <begin position="86"/>
        <end position="98"/>
    </location>
</feature>
<proteinExistence type="predicted"/>
<dbReference type="OrthoDB" id="7993400at2"/>
<dbReference type="RefSeq" id="WP_083461140.1">
    <property type="nucleotide sequence ID" value="NZ_CABFPH010000069.1"/>
</dbReference>
<name>A0A509EH48_9HYPH</name>
<evidence type="ECO:0000256" key="1">
    <source>
        <dbReference type="SAM" id="MobiDB-lite"/>
    </source>
</evidence>
<keyword evidence="3" id="KW-1185">Reference proteome</keyword>
<organism evidence="2 3">
    <name type="scientific">Methylobacterium symbioticum</name>
    <dbReference type="NCBI Taxonomy" id="2584084"/>
    <lineage>
        <taxon>Bacteria</taxon>
        <taxon>Pseudomonadati</taxon>
        <taxon>Pseudomonadota</taxon>
        <taxon>Alphaproteobacteria</taxon>
        <taxon>Hyphomicrobiales</taxon>
        <taxon>Methylobacteriaceae</taxon>
        <taxon>Methylobacterium</taxon>
    </lineage>
</organism>
<evidence type="ECO:0000313" key="2">
    <source>
        <dbReference type="EMBL" id="VUD73382.1"/>
    </source>
</evidence>
<dbReference type="AlphaFoldDB" id="A0A509EH48"/>
<dbReference type="Proteomes" id="UP000410984">
    <property type="component" value="Unassembled WGS sequence"/>
</dbReference>
<sequence>MGETVEPDPYSELRAFLREEIKHAPSRKPTAYEAVKAVLPEIKELKAKCKTDAEIRELLARMGVKLSVATLRQYVQTATRELAGHKPVRRRGKAKAKAPAKPSRAPAEHRPGLQPRSTAARDQVPVRGQSPASPALGHRMSNKDL</sequence>
<dbReference type="EMBL" id="CABFPH010000069">
    <property type="protein sequence ID" value="VUD73382.1"/>
    <property type="molecule type" value="Genomic_DNA"/>
</dbReference>
<reference evidence="2 3" key="1">
    <citation type="submission" date="2019-06" db="EMBL/GenBank/DDBJ databases">
        <authorList>
            <person name="Rodrigo-Torres L."/>
            <person name="Arahal R. D."/>
            <person name="Lucena T."/>
        </authorList>
    </citation>
    <scope>NUCLEOTIDE SEQUENCE [LARGE SCALE GENOMIC DNA]</scope>
    <source>
        <strain evidence="2 3">SB0023/3</strain>
    </source>
</reference>
<protein>
    <submittedName>
        <fullName evidence="2">Uncharacterized protein</fullName>
    </submittedName>
</protein>
<gene>
    <name evidence="2" type="ORF">MET9862_03997</name>
</gene>